<keyword evidence="1" id="KW-0812">Transmembrane</keyword>
<keyword evidence="1" id="KW-1133">Transmembrane helix</keyword>
<organism evidence="2 3">
    <name type="scientific">Serratia quinivorans</name>
    <dbReference type="NCBI Taxonomy" id="137545"/>
    <lineage>
        <taxon>Bacteria</taxon>
        <taxon>Pseudomonadati</taxon>
        <taxon>Pseudomonadota</taxon>
        <taxon>Gammaproteobacteria</taxon>
        <taxon>Enterobacterales</taxon>
        <taxon>Yersiniaceae</taxon>
        <taxon>Serratia</taxon>
    </lineage>
</organism>
<dbReference type="EMBL" id="UGYN01000002">
    <property type="protein sequence ID" value="SUI86870.1"/>
    <property type="molecule type" value="Genomic_DNA"/>
</dbReference>
<name>A0A380ASR0_9GAMM</name>
<accession>A0A380ASR0</accession>
<dbReference type="Proteomes" id="UP000255529">
    <property type="component" value="Unassembled WGS sequence"/>
</dbReference>
<dbReference type="AlphaFoldDB" id="A0A380ASR0"/>
<evidence type="ECO:0008006" key="4">
    <source>
        <dbReference type="Google" id="ProtNLM"/>
    </source>
</evidence>
<gene>
    <name evidence="2" type="ORF">NCTC11544_04947</name>
</gene>
<sequence>MDFLTFLSKVLEFLSNVINSIAWPAVVIFIFYFGREHFASILNSLKKFKFKDYEFEFERQAQKVADKVDNSIPPQSDPSDELKNRLLSYEPRHAIIESWVLVDSAAVDALWRVTGSSTSPKSPLYLKRALVEHKILDKDQTDVYDMLRHMRNEAAHLRDLDYSREAIENYVTSALKLSSYLNSLQPDLASENDKNKFD</sequence>
<evidence type="ECO:0000313" key="2">
    <source>
        <dbReference type="EMBL" id="SUI86870.1"/>
    </source>
</evidence>
<evidence type="ECO:0000256" key="1">
    <source>
        <dbReference type="SAM" id="Phobius"/>
    </source>
</evidence>
<feature type="transmembrane region" description="Helical" evidence="1">
    <location>
        <begin position="13"/>
        <end position="34"/>
    </location>
</feature>
<evidence type="ECO:0000313" key="3">
    <source>
        <dbReference type="Proteomes" id="UP000255529"/>
    </source>
</evidence>
<protein>
    <recommendedName>
        <fullName evidence="4">DUF4145 domain-containing protein</fullName>
    </recommendedName>
</protein>
<keyword evidence="1" id="KW-0472">Membrane</keyword>
<proteinExistence type="predicted"/>
<reference evidence="2 3" key="1">
    <citation type="submission" date="2018-06" db="EMBL/GenBank/DDBJ databases">
        <authorList>
            <consortium name="Pathogen Informatics"/>
            <person name="Doyle S."/>
        </authorList>
    </citation>
    <scope>NUCLEOTIDE SEQUENCE [LARGE SCALE GENOMIC DNA]</scope>
    <source>
        <strain evidence="2 3">NCTC11544</strain>
    </source>
</reference>